<comment type="caution">
    <text evidence="3">The sequence shown here is derived from an EMBL/GenBank/DDBJ whole genome shotgun (WGS) entry which is preliminary data.</text>
</comment>
<dbReference type="InterPro" id="IPR035929">
    <property type="entry name" value="CoaB-like_sf"/>
</dbReference>
<dbReference type="Gene3D" id="3.40.50.10300">
    <property type="entry name" value="CoaB-like"/>
    <property type="match status" value="1"/>
</dbReference>
<reference evidence="3 4" key="1">
    <citation type="journal article" date="2021" name="J. Hered.">
        <title>A chromosome-level genome assembly of the parasitoid wasp, Cotesia glomerata (Hymenoptera: Braconidae).</title>
        <authorList>
            <person name="Pinto B.J."/>
            <person name="Weis J.J."/>
            <person name="Gamble T."/>
            <person name="Ode P.J."/>
            <person name="Paul R."/>
            <person name="Zaspel J.M."/>
        </authorList>
    </citation>
    <scope>NUCLEOTIDE SEQUENCE [LARGE SCALE GENOMIC DNA]</scope>
    <source>
        <strain evidence="3">CgM1</strain>
    </source>
</reference>
<dbReference type="Pfam" id="PF04127">
    <property type="entry name" value="DFP"/>
    <property type="match status" value="1"/>
</dbReference>
<dbReference type="EMBL" id="JAHXZJ010000001">
    <property type="protein sequence ID" value="KAH0566752.1"/>
    <property type="molecule type" value="Genomic_DNA"/>
</dbReference>
<accession>A0AAV7J4W4</accession>
<dbReference type="PANTHER" id="PTHR12290">
    <property type="entry name" value="CORNICHON-RELATED"/>
    <property type="match status" value="1"/>
</dbReference>
<dbReference type="InterPro" id="IPR007085">
    <property type="entry name" value="DNA/pantothenate-metab_flavo_C"/>
</dbReference>
<evidence type="ECO:0000256" key="1">
    <source>
        <dbReference type="ARBA" id="ARBA00005703"/>
    </source>
</evidence>
<evidence type="ECO:0000313" key="3">
    <source>
        <dbReference type="EMBL" id="KAH0566752.1"/>
    </source>
</evidence>
<evidence type="ECO:0000259" key="2">
    <source>
        <dbReference type="Pfam" id="PF04127"/>
    </source>
</evidence>
<feature type="domain" description="DNA/pantothenate metabolism flavoprotein C-terminal" evidence="2">
    <location>
        <begin position="113"/>
        <end position="291"/>
    </location>
</feature>
<protein>
    <recommendedName>
        <fullName evidence="2">DNA/pantothenate metabolism flavoprotein C-terminal domain-containing protein</fullName>
    </recommendedName>
</protein>
<evidence type="ECO:0000313" key="4">
    <source>
        <dbReference type="Proteomes" id="UP000826195"/>
    </source>
</evidence>
<dbReference type="Proteomes" id="UP000826195">
    <property type="component" value="Unassembled WGS sequence"/>
</dbReference>
<organism evidence="3 4">
    <name type="scientific">Cotesia glomerata</name>
    <name type="common">Lepidopteran parasitic wasp</name>
    <name type="synonym">Apanteles glomeratus</name>
    <dbReference type="NCBI Taxonomy" id="32391"/>
    <lineage>
        <taxon>Eukaryota</taxon>
        <taxon>Metazoa</taxon>
        <taxon>Ecdysozoa</taxon>
        <taxon>Arthropoda</taxon>
        <taxon>Hexapoda</taxon>
        <taxon>Insecta</taxon>
        <taxon>Pterygota</taxon>
        <taxon>Neoptera</taxon>
        <taxon>Endopterygota</taxon>
        <taxon>Hymenoptera</taxon>
        <taxon>Apocrita</taxon>
        <taxon>Ichneumonoidea</taxon>
        <taxon>Braconidae</taxon>
        <taxon>Microgastrinae</taxon>
        <taxon>Cotesia</taxon>
    </lineage>
</organism>
<sequence>MGSNWEEFYANLPKPKDLDHSIKLLEKFSERAHNAKGIVLVTSGGTTVPLEYNTVRFVDNFSAGTRGSVSAEYFLEQGYAVVFMYRLKTLEPYSRHFTGQKFLDMLELKEADGKNSVAMLPEYSDRIAEVLVKYKQALKQEKLLQITFTTVAEYLWLLRAVCQALASFERRAIIYLAAAVSDFYVPPHEMSVHKIQSSGPPNISLQLVPKILKPLVSLWVPKAFVISFKLETDENLLIKKARDSLNNYNHNLVIANMLQTRKQRVVMVTKEKNYEIFLTDEQLEKGEEIEKYIIDDLVDRHSQFLKIQS</sequence>
<comment type="similarity">
    <text evidence="1">Belongs to the PPC synthetase family.</text>
</comment>
<gene>
    <name evidence="3" type="ORF">KQX54_003853</name>
</gene>
<proteinExistence type="inferred from homology"/>
<dbReference type="SUPFAM" id="SSF102645">
    <property type="entry name" value="CoaB-like"/>
    <property type="match status" value="1"/>
</dbReference>
<dbReference type="GO" id="GO:0015937">
    <property type="term" value="P:coenzyme A biosynthetic process"/>
    <property type="evidence" value="ECO:0007669"/>
    <property type="project" value="UniProtKB-ARBA"/>
</dbReference>
<keyword evidence="4" id="KW-1185">Reference proteome</keyword>
<name>A0AAV7J4W4_COTGL</name>
<dbReference type="GO" id="GO:0003824">
    <property type="term" value="F:catalytic activity"/>
    <property type="evidence" value="ECO:0007669"/>
    <property type="project" value="UniProtKB-ARBA"/>
</dbReference>
<dbReference type="AlphaFoldDB" id="A0AAV7J4W4"/>